<keyword evidence="4" id="KW-0012">Acyltransferase</keyword>
<comment type="caution">
    <text evidence="6">The sequence shown here is derived from an EMBL/GenBank/DDBJ whole genome shotgun (WGS) entry which is preliminary data.</text>
</comment>
<dbReference type="Gene3D" id="3.40.630.30">
    <property type="match status" value="1"/>
</dbReference>
<evidence type="ECO:0000256" key="5">
    <source>
        <dbReference type="SAM" id="MobiDB-lite"/>
    </source>
</evidence>
<gene>
    <name evidence="6" type="ORF">DUNSADRAFT_17147</name>
</gene>
<proteinExistence type="predicted"/>
<accession>A0ABQ7H0B7</accession>
<evidence type="ECO:0000313" key="6">
    <source>
        <dbReference type="EMBL" id="KAF5840303.1"/>
    </source>
</evidence>
<evidence type="ECO:0000313" key="7">
    <source>
        <dbReference type="Proteomes" id="UP000815325"/>
    </source>
</evidence>
<keyword evidence="2" id="KW-0808">Transferase</keyword>
<dbReference type="InterPro" id="IPR045141">
    <property type="entry name" value="NAA60-like"/>
</dbReference>
<name>A0ABQ7H0B7_DUNSA</name>
<evidence type="ECO:0000256" key="2">
    <source>
        <dbReference type="ARBA" id="ARBA00022679"/>
    </source>
</evidence>
<keyword evidence="3" id="KW-0156">Chromatin regulator</keyword>
<dbReference type="PANTHER" id="PTHR14744:SF15">
    <property type="entry name" value="N-ALPHA-ACETYLTRANSFERASE 60"/>
    <property type="match status" value="1"/>
</dbReference>
<keyword evidence="7" id="KW-1185">Reference proteome</keyword>
<reference evidence="6" key="1">
    <citation type="submission" date="2017-08" db="EMBL/GenBank/DDBJ databases">
        <authorList>
            <person name="Polle J.E."/>
            <person name="Barry K."/>
            <person name="Cushman J."/>
            <person name="Schmutz J."/>
            <person name="Tran D."/>
            <person name="Hathwaick L.T."/>
            <person name="Yim W.C."/>
            <person name="Jenkins J."/>
            <person name="Mckie-Krisberg Z.M."/>
            <person name="Prochnik S."/>
            <person name="Lindquist E."/>
            <person name="Dockter R.B."/>
            <person name="Adam C."/>
            <person name="Molina H."/>
            <person name="Bunkerborg J."/>
            <person name="Jin E."/>
            <person name="Buchheim M."/>
            <person name="Magnuson J."/>
        </authorList>
    </citation>
    <scope>NUCLEOTIDE SEQUENCE</scope>
    <source>
        <strain evidence="6">CCAP 19/18</strain>
    </source>
</reference>
<dbReference type="EC" id="2.3.1.48" evidence="1"/>
<evidence type="ECO:0000256" key="1">
    <source>
        <dbReference type="ARBA" id="ARBA00013184"/>
    </source>
</evidence>
<dbReference type="InterPro" id="IPR016181">
    <property type="entry name" value="Acyl_CoA_acyltransferase"/>
</dbReference>
<dbReference type="PANTHER" id="PTHR14744">
    <property type="entry name" value="N-ALPHA-ACETYLTRANSFERASE 60"/>
    <property type="match status" value="1"/>
</dbReference>
<dbReference type="Proteomes" id="UP000815325">
    <property type="component" value="Unassembled WGS sequence"/>
</dbReference>
<feature type="compositionally biased region" description="Polar residues" evidence="5">
    <location>
        <begin position="330"/>
        <end position="349"/>
    </location>
</feature>
<dbReference type="SUPFAM" id="SSF55729">
    <property type="entry name" value="Acyl-CoA N-acyltransferases (Nat)"/>
    <property type="match status" value="1"/>
</dbReference>
<organism evidence="6 7">
    <name type="scientific">Dunaliella salina</name>
    <name type="common">Green alga</name>
    <name type="synonym">Protococcus salinus</name>
    <dbReference type="NCBI Taxonomy" id="3046"/>
    <lineage>
        <taxon>Eukaryota</taxon>
        <taxon>Viridiplantae</taxon>
        <taxon>Chlorophyta</taxon>
        <taxon>core chlorophytes</taxon>
        <taxon>Chlorophyceae</taxon>
        <taxon>CS clade</taxon>
        <taxon>Chlamydomonadales</taxon>
        <taxon>Dunaliellaceae</taxon>
        <taxon>Dunaliella</taxon>
    </lineage>
</organism>
<protein>
    <recommendedName>
        <fullName evidence="1">histone acetyltransferase</fullName>
        <ecNumber evidence="1">2.3.1.48</ecNumber>
    </recommendedName>
</protein>
<sequence length="355" mass="39270">MERRLNQESTSVSQTKFLLDFLPEVRCKPRVQILRLVPLEKARGIASMLMTQVMNTARTMSALRVLFEPHVFGKAARWSPVFGKAALWSRVFGKAARWSPVFGKAALWSRVFGKAARWSHVFGKACWSPVFGKAERWSSVFGKAARWSRVFGKAARWSHVFSKAARWSPALGKAACWSSMFGKAARWSPLFGKAARWTHVFGKACWSSVFGKAARWSFKFGKAARWSPVFGEAARWRQAKSAPKKKEKHLDDTLNLGLPMSKGVFLHVLEGNTGALRFYERLGFQQVGRVPNFYTTTVPHSENPEAASGGSAAVQQKDALLLHQAIGEPSTSGVVTKSTPLSASHSCSGLLNAPL</sequence>
<dbReference type="EMBL" id="MU069517">
    <property type="protein sequence ID" value="KAF5840303.1"/>
    <property type="molecule type" value="Genomic_DNA"/>
</dbReference>
<feature type="region of interest" description="Disordered" evidence="5">
    <location>
        <begin position="330"/>
        <end position="355"/>
    </location>
</feature>
<evidence type="ECO:0000256" key="3">
    <source>
        <dbReference type="ARBA" id="ARBA00022853"/>
    </source>
</evidence>
<evidence type="ECO:0000256" key="4">
    <source>
        <dbReference type="ARBA" id="ARBA00023315"/>
    </source>
</evidence>